<evidence type="ECO:0000256" key="1">
    <source>
        <dbReference type="ARBA" id="ARBA00022723"/>
    </source>
</evidence>
<dbReference type="InterPro" id="IPR005584">
    <property type="entry name" value="DNA_gyrase_inhibitor_YacG"/>
</dbReference>
<feature type="binding site" evidence="3">
    <location>
        <position position="7"/>
    </location>
    <ligand>
        <name>Zn(2+)</name>
        <dbReference type="ChEBI" id="CHEBI:29105"/>
    </ligand>
</feature>
<organism evidence="4 5">
    <name type="scientific">Acidiphilium iwatense</name>
    <dbReference type="NCBI Taxonomy" id="768198"/>
    <lineage>
        <taxon>Bacteria</taxon>
        <taxon>Pseudomonadati</taxon>
        <taxon>Pseudomonadota</taxon>
        <taxon>Alphaproteobacteria</taxon>
        <taxon>Acetobacterales</taxon>
        <taxon>Acidocellaceae</taxon>
        <taxon>Acidiphilium</taxon>
    </lineage>
</organism>
<protein>
    <recommendedName>
        <fullName evidence="3">DNA gyrase inhibitor YacG</fullName>
    </recommendedName>
</protein>
<comment type="cofactor">
    <cofactor evidence="3">
        <name>Zn(2+)</name>
        <dbReference type="ChEBI" id="CHEBI:29105"/>
    </cofactor>
    <text evidence="3">Binds 1 zinc ion.</text>
</comment>
<dbReference type="InterPro" id="IPR013088">
    <property type="entry name" value="Znf_NHR/GATA"/>
</dbReference>
<comment type="function">
    <text evidence="3">Inhibits all the catalytic activities of DNA gyrase by preventing its interaction with DNA. Acts by binding directly to the C-terminal domain of GyrB, which probably disrupts DNA binding by the gyrase.</text>
</comment>
<evidence type="ECO:0000313" key="5">
    <source>
        <dbReference type="Proteomes" id="UP001521209"/>
    </source>
</evidence>
<reference evidence="4 5" key="1">
    <citation type="submission" date="2022-01" db="EMBL/GenBank/DDBJ databases">
        <authorList>
            <person name="Won M."/>
            <person name="Kim S.-J."/>
            <person name="Kwon S.-W."/>
        </authorList>
    </citation>
    <scope>NUCLEOTIDE SEQUENCE [LARGE SCALE GENOMIC DNA]</scope>
    <source>
        <strain evidence="4 5">KCTC 23505</strain>
    </source>
</reference>
<dbReference type="PANTHER" id="PTHR36150">
    <property type="entry name" value="DNA GYRASE INHIBITOR YACG"/>
    <property type="match status" value="1"/>
</dbReference>
<comment type="caution">
    <text evidence="4">The sequence shown here is derived from an EMBL/GenBank/DDBJ whole genome shotgun (WGS) entry which is preliminary data.</text>
</comment>
<evidence type="ECO:0000256" key="3">
    <source>
        <dbReference type="HAMAP-Rule" id="MF_00649"/>
    </source>
</evidence>
<dbReference type="RefSeq" id="WP_235702314.1">
    <property type="nucleotide sequence ID" value="NZ_JAKGBZ010000001.1"/>
</dbReference>
<sequence>MTTPPLCPICHKPATREHKPFCSRRCREVDLGRWFGEDYRLPTAEIPTDDSGSE</sequence>
<proteinExistence type="inferred from homology"/>
<evidence type="ECO:0000256" key="2">
    <source>
        <dbReference type="ARBA" id="ARBA00022833"/>
    </source>
</evidence>
<keyword evidence="1 3" id="KW-0479">Metal-binding</keyword>
<comment type="subunit">
    <text evidence="3">Interacts with GyrB.</text>
</comment>
<dbReference type="PANTHER" id="PTHR36150:SF1">
    <property type="entry name" value="DNA GYRASE INHIBITOR YACG"/>
    <property type="match status" value="1"/>
</dbReference>
<comment type="similarity">
    <text evidence="3">Belongs to the DNA gyrase inhibitor YacG family.</text>
</comment>
<gene>
    <name evidence="3 4" type="primary">yacG</name>
    <name evidence="4" type="ORF">L2A60_00015</name>
</gene>
<evidence type="ECO:0000313" key="4">
    <source>
        <dbReference type="EMBL" id="MCF3945071.1"/>
    </source>
</evidence>
<dbReference type="HAMAP" id="MF_00649">
    <property type="entry name" value="DNA_gyrase_inhibitor_YacG"/>
    <property type="match status" value="1"/>
</dbReference>
<keyword evidence="2 3" id="KW-0862">Zinc</keyword>
<keyword evidence="5" id="KW-1185">Reference proteome</keyword>
<dbReference type="EMBL" id="JAKGBZ010000001">
    <property type="protein sequence ID" value="MCF3945071.1"/>
    <property type="molecule type" value="Genomic_DNA"/>
</dbReference>
<name>A0ABS9DTL3_9PROT</name>
<accession>A0ABS9DTL3</accession>
<dbReference type="Gene3D" id="3.30.50.10">
    <property type="entry name" value="Erythroid Transcription Factor GATA-1, subunit A"/>
    <property type="match status" value="1"/>
</dbReference>
<dbReference type="Pfam" id="PF03884">
    <property type="entry name" value="YacG"/>
    <property type="match status" value="1"/>
</dbReference>
<feature type="binding site" evidence="3">
    <location>
        <position position="22"/>
    </location>
    <ligand>
        <name>Zn(2+)</name>
        <dbReference type="ChEBI" id="CHEBI:29105"/>
    </ligand>
</feature>
<dbReference type="SUPFAM" id="SSF57716">
    <property type="entry name" value="Glucocorticoid receptor-like (DNA-binding domain)"/>
    <property type="match status" value="1"/>
</dbReference>
<dbReference type="Proteomes" id="UP001521209">
    <property type="component" value="Unassembled WGS sequence"/>
</dbReference>
<feature type="binding site" evidence="3">
    <location>
        <position position="10"/>
    </location>
    <ligand>
        <name>Zn(2+)</name>
        <dbReference type="ChEBI" id="CHEBI:29105"/>
    </ligand>
</feature>
<feature type="binding site" evidence="3">
    <location>
        <position position="26"/>
    </location>
    <ligand>
        <name>Zn(2+)</name>
        <dbReference type="ChEBI" id="CHEBI:29105"/>
    </ligand>
</feature>